<sequence length="277" mass="30830">MEQSLNCNVQECGAQLTGQAVVTVCRSHAICLRCADSHGFAGQPPYACPVCRQPLSSSQVCEQLVRPSEEWKSVALSGLSPTVVMECAGRALCFWSYQMTNQISYQVRKNSKLNDYCSELQGEIENIWGQANQRIATLTTKLRDMEREDHTLRRKYEDLRLTLENRTRELSQSQELYTKLKQRVLLSQNQEIPPSVSRSRTPIRAPGAVDGGQGQTTSQLPRPVIPVGARTGVSNYFPASPGYSKTQPGSTALVEWNKPAFSQRRASYSALNSEAVR</sequence>
<dbReference type="GO" id="GO:0061630">
    <property type="term" value="F:ubiquitin protein ligase activity"/>
    <property type="evidence" value="ECO:0007669"/>
    <property type="project" value="InterPro"/>
</dbReference>
<evidence type="ECO:0000256" key="1">
    <source>
        <dbReference type="SAM" id="Coils"/>
    </source>
</evidence>
<proteinExistence type="predicted"/>
<evidence type="ECO:0000313" key="4">
    <source>
        <dbReference type="Proteomes" id="UP001302745"/>
    </source>
</evidence>
<protein>
    <recommendedName>
        <fullName evidence="5">RING-type domain-containing protein</fullName>
    </recommendedName>
</protein>
<accession>A0AAN6VLZ6</accession>
<reference evidence="3" key="1">
    <citation type="journal article" date="2023" name="Mol. Phylogenet. Evol.">
        <title>Genome-scale phylogeny and comparative genomics of the fungal order Sordariales.</title>
        <authorList>
            <person name="Hensen N."/>
            <person name="Bonometti L."/>
            <person name="Westerberg I."/>
            <person name="Brannstrom I.O."/>
            <person name="Guillou S."/>
            <person name="Cros-Aarteil S."/>
            <person name="Calhoun S."/>
            <person name="Haridas S."/>
            <person name="Kuo A."/>
            <person name="Mondo S."/>
            <person name="Pangilinan J."/>
            <person name="Riley R."/>
            <person name="LaButti K."/>
            <person name="Andreopoulos B."/>
            <person name="Lipzen A."/>
            <person name="Chen C."/>
            <person name="Yan M."/>
            <person name="Daum C."/>
            <person name="Ng V."/>
            <person name="Clum A."/>
            <person name="Steindorff A."/>
            <person name="Ohm R.A."/>
            <person name="Martin F."/>
            <person name="Silar P."/>
            <person name="Natvig D.O."/>
            <person name="Lalanne C."/>
            <person name="Gautier V."/>
            <person name="Ament-Velasquez S.L."/>
            <person name="Kruys A."/>
            <person name="Hutchinson M.I."/>
            <person name="Powell A.J."/>
            <person name="Barry K."/>
            <person name="Miller A.N."/>
            <person name="Grigoriev I.V."/>
            <person name="Debuchy R."/>
            <person name="Gladieux P."/>
            <person name="Hiltunen Thoren M."/>
            <person name="Johannesson H."/>
        </authorList>
    </citation>
    <scope>NUCLEOTIDE SEQUENCE</scope>
    <source>
        <strain evidence="3">CBS 538.74</strain>
    </source>
</reference>
<dbReference type="Proteomes" id="UP001302745">
    <property type="component" value="Unassembled WGS sequence"/>
</dbReference>
<dbReference type="PANTHER" id="PTHR14305">
    <property type="entry name" value="E3 UBIQUITIN-PROTEIN LIGASE CCNB1IP1"/>
    <property type="match status" value="1"/>
</dbReference>
<keyword evidence="4" id="KW-1185">Reference proteome</keyword>
<dbReference type="PANTHER" id="PTHR14305:SF0">
    <property type="entry name" value="E3 UBIQUITIN-PROTEIN LIGASE CCNB1IP1"/>
    <property type="match status" value="1"/>
</dbReference>
<reference evidence="3" key="2">
    <citation type="submission" date="2023-05" db="EMBL/GenBank/DDBJ databases">
        <authorList>
            <consortium name="Lawrence Berkeley National Laboratory"/>
            <person name="Steindorff A."/>
            <person name="Hensen N."/>
            <person name="Bonometti L."/>
            <person name="Westerberg I."/>
            <person name="Brannstrom I.O."/>
            <person name="Guillou S."/>
            <person name="Cros-Aarteil S."/>
            <person name="Calhoun S."/>
            <person name="Haridas S."/>
            <person name="Kuo A."/>
            <person name="Mondo S."/>
            <person name="Pangilinan J."/>
            <person name="Riley R."/>
            <person name="Labutti K."/>
            <person name="Andreopoulos B."/>
            <person name="Lipzen A."/>
            <person name="Chen C."/>
            <person name="Yanf M."/>
            <person name="Daum C."/>
            <person name="Ng V."/>
            <person name="Clum A."/>
            <person name="Ohm R."/>
            <person name="Martin F."/>
            <person name="Silar P."/>
            <person name="Natvig D."/>
            <person name="Lalanne C."/>
            <person name="Gautier V."/>
            <person name="Ament-Velasquez S.L."/>
            <person name="Kruys A."/>
            <person name="Hutchinson M.I."/>
            <person name="Powell A.J."/>
            <person name="Barry K."/>
            <person name="Miller A.N."/>
            <person name="Grigoriev I.V."/>
            <person name="Debuchy R."/>
            <person name="Gladieux P."/>
            <person name="Thoren M.H."/>
            <person name="Johannesson H."/>
        </authorList>
    </citation>
    <scope>NUCLEOTIDE SEQUENCE</scope>
    <source>
        <strain evidence="3">CBS 538.74</strain>
    </source>
</reference>
<keyword evidence="1" id="KW-0175">Coiled coil</keyword>
<dbReference type="InterPro" id="IPR042448">
    <property type="entry name" value="CCNB1IP1"/>
</dbReference>
<name>A0AAN6VLZ6_9PEZI</name>
<dbReference type="AlphaFoldDB" id="A0AAN6VLZ6"/>
<evidence type="ECO:0000313" key="3">
    <source>
        <dbReference type="EMBL" id="KAK4152775.1"/>
    </source>
</evidence>
<feature type="region of interest" description="Disordered" evidence="2">
    <location>
        <begin position="190"/>
        <end position="224"/>
    </location>
</feature>
<evidence type="ECO:0000256" key="2">
    <source>
        <dbReference type="SAM" id="MobiDB-lite"/>
    </source>
</evidence>
<dbReference type="GO" id="GO:0000795">
    <property type="term" value="C:synaptonemal complex"/>
    <property type="evidence" value="ECO:0007669"/>
    <property type="project" value="InterPro"/>
</dbReference>
<dbReference type="EMBL" id="MU856962">
    <property type="protein sequence ID" value="KAK4152775.1"/>
    <property type="molecule type" value="Genomic_DNA"/>
</dbReference>
<evidence type="ECO:0008006" key="5">
    <source>
        <dbReference type="Google" id="ProtNLM"/>
    </source>
</evidence>
<feature type="compositionally biased region" description="Polar residues" evidence="2">
    <location>
        <begin position="190"/>
        <end position="200"/>
    </location>
</feature>
<organism evidence="3 4">
    <name type="scientific">Chaetomidium leptoderma</name>
    <dbReference type="NCBI Taxonomy" id="669021"/>
    <lineage>
        <taxon>Eukaryota</taxon>
        <taxon>Fungi</taxon>
        <taxon>Dikarya</taxon>
        <taxon>Ascomycota</taxon>
        <taxon>Pezizomycotina</taxon>
        <taxon>Sordariomycetes</taxon>
        <taxon>Sordariomycetidae</taxon>
        <taxon>Sordariales</taxon>
        <taxon>Chaetomiaceae</taxon>
        <taxon>Chaetomidium</taxon>
    </lineage>
</organism>
<feature type="coiled-coil region" evidence="1">
    <location>
        <begin position="135"/>
        <end position="183"/>
    </location>
</feature>
<gene>
    <name evidence="3" type="ORF">C8A00DRAFT_34498</name>
</gene>
<dbReference type="GO" id="GO:0007131">
    <property type="term" value="P:reciprocal meiotic recombination"/>
    <property type="evidence" value="ECO:0007669"/>
    <property type="project" value="InterPro"/>
</dbReference>
<comment type="caution">
    <text evidence="3">The sequence shown here is derived from an EMBL/GenBank/DDBJ whole genome shotgun (WGS) entry which is preliminary data.</text>
</comment>